<proteinExistence type="predicted"/>
<feature type="transmembrane region" description="Helical" evidence="1">
    <location>
        <begin position="46"/>
        <end position="71"/>
    </location>
</feature>
<dbReference type="Proteomes" id="UP000824081">
    <property type="component" value="Unassembled WGS sequence"/>
</dbReference>
<sequence length="79" mass="9051">MTFDRWFNKQSTLLKAVLLLIPVVGWIVECLVRLSVALRTKSVVHIVVFLLFLLVGWGWVLCVIDFVYLLITGHLILAK</sequence>
<dbReference type="EMBL" id="DVMZ01000083">
    <property type="protein sequence ID" value="HIU59083.1"/>
    <property type="molecule type" value="Genomic_DNA"/>
</dbReference>
<protein>
    <submittedName>
        <fullName evidence="2">Uncharacterized protein</fullName>
    </submittedName>
</protein>
<keyword evidence="1" id="KW-1133">Transmembrane helix</keyword>
<reference evidence="2" key="1">
    <citation type="submission" date="2020-10" db="EMBL/GenBank/DDBJ databases">
        <authorList>
            <person name="Gilroy R."/>
        </authorList>
    </citation>
    <scope>NUCLEOTIDE SEQUENCE</scope>
    <source>
        <strain evidence="2">11687</strain>
    </source>
</reference>
<comment type="caution">
    <text evidence="2">The sequence shown here is derived from an EMBL/GenBank/DDBJ whole genome shotgun (WGS) entry which is preliminary data.</text>
</comment>
<organism evidence="2 3">
    <name type="scientific">Candidatus Scatosoma pullistercoris</name>
    <dbReference type="NCBI Taxonomy" id="2840934"/>
    <lineage>
        <taxon>Bacteria</taxon>
        <taxon>Bacillati</taxon>
        <taxon>Bacillota</taxon>
        <taxon>Clostridia</taxon>
        <taxon>Candidatus Scatosoma</taxon>
    </lineage>
</organism>
<keyword evidence="1" id="KW-0812">Transmembrane</keyword>
<gene>
    <name evidence="2" type="ORF">IAC57_03170</name>
</gene>
<feature type="transmembrane region" description="Helical" evidence="1">
    <location>
        <begin position="12"/>
        <end position="34"/>
    </location>
</feature>
<keyword evidence="1" id="KW-0472">Membrane</keyword>
<reference evidence="2" key="2">
    <citation type="journal article" date="2021" name="PeerJ">
        <title>Extensive microbial diversity within the chicken gut microbiome revealed by metagenomics and culture.</title>
        <authorList>
            <person name="Gilroy R."/>
            <person name="Ravi A."/>
            <person name="Getino M."/>
            <person name="Pursley I."/>
            <person name="Horton D.L."/>
            <person name="Alikhan N.F."/>
            <person name="Baker D."/>
            <person name="Gharbi K."/>
            <person name="Hall N."/>
            <person name="Watson M."/>
            <person name="Adriaenssens E.M."/>
            <person name="Foster-Nyarko E."/>
            <person name="Jarju S."/>
            <person name="Secka A."/>
            <person name="Antonio M."/>
            <person name="Oren A."/>
            <person name="Chaudhuri R.R."/>
            <person name="La Ragione R."/>
            <person name="Hildebrand F."/>
            <person name="Pallen M.J."/>
        </authorList>
    </citation>
    <scope>NUCLEOTIDE SEQUENCE</scope>
    <source>
        <strain evidence="2">11687</strain>
    </source>
</reference>
<dbReference type="AlphaFoldDB" id="A0A9D1MEM2"/>
<name>A0A9D1MEM2_9FIRM</name>
<evidence type="ECO:0000313" key="3">
    <source>
        <dbReference type="Proteomes" id="UP000824081"/>
    </source>
</evidence>
<evidence type="ECO:0000313" key="2">
    <source>
        <dbReference type="EMBL" id="HIU59083.1"/>
    </source>
</evidence>
<evidence type="ECO:0000256" key="1">
    <source>
        <dbReference type="SAM" id="Phobius"/>
    </source>
</evidence>
<accession>A0A9D1MEM2</accession>